<feature type="region of interest" description="Disordered" evidence="1">
    <location>
        <begin position="17"/>
        <end position="47"/>
    </location>
</feature>
<accession>A0ABY7QGR2</accession>
<sequence>MTTSTGADLARTALRAARQAARTNGNAPAQRTTRQTTATPRRGPREPEPIADVFLALVAAHGWTLGTAGGGLRDHWPAIVGAEAAAHWHLAGYDPTTRRLRVVADSPAWAAQLRYQTRRILTDLEQLRPGTVQAIDVRVGPAPVVQHDQDPDDRPTRRDDRPAAQPARPPLADHHAYQDLRRRMRENAATRQAALDEAAAEREAILRQHYNRLREPEDTHRPAIEDSPTPDADEHARQQRERHRAALAVARATRAGAIPHAPPAWLRRGPERRELRLASLVRGKPGQPRGGATGWPRQPVRRPRIGPR</sequence>
<organism evidence="2 3">
    <name type="scientific">Kitasatospora cathayae</name>
    <dbReference type="NCBI Taxonomy" id="3004092"/>
    <lineage>
        <taxon>Bacteria</taxon>
        <taxon>Bacillati</taxon>
        <taxon>Actinomycetota</taxon>
        <taxon>Actinomycetes</taxon>
        <taxon>Kitasatosporales</taxon>
        <taxon>Streptomycetaceae</taxon>
        <taxon>Kitasatospora</taxon>
    </lineage>
</organism>
<feature type="compositionally biased region" description="Basic and acidic residues" evidence="1">
    <location>
        <begin position="210"/>
        <end position="224"/>
    </location>
</feature>
<feature type="compositionally biased region" description="Low complexity" evidence="1">
    <location>
        <begin position="17"/>
        <end position="41"/>
    </location>
</feature>
<feature type="region of interest" description="Disordered" evidence="1">
    <location>
        <begin position="252"/>
        <end position="271"/>
    </location>
</feature>
<name>A0ABY7QGR2_9ACTN</name>
<gene>
    <name evidence="2" type="ORF">O1G21_39955</name>
</gene>
<geneLocation type="plasmid" evidence="2 3">
    <name>punmamed2</name>
</geneLocation>
<evidence type="ECO:0000313" key="2">
    <source>
        <dbReference type="EMBL" id="WBP91968.1"/>
    </source>
</evidence>
<feature type="region of interest" description="Disordered" evidence="1">
    <location>
        <begin position="276"/>
        <end position="308"/>
    </location>
</feature>
<feature type="region of interest" description="Disordered" evidence="1">
    <location>
        <begin position="138"/>
        <end position="173"/>
    </location>
</feature>
<dbReference type="RefSeq" id="WP_270151600.1">
    <property type="nucleotide sequence ID" value="NZ_CP115451.1"/>
</dbReference>
<feature type="compositionally biased region" description="Basic and acidic residues" evidence="1">
    <location>
        <begin position="147"/>
        <end position="162"/>
    </location>
</feature>
<dbReference type="PANTHER" id="PTHR36456:SF1">
    <property type="entry name" value="UPF0232 PROTEIN SCO3875"/>
    <property type="match status" value="1"/>
</dbReference>
<dbReference type="InterPro" id="IPR007922">
    <property type="entry name" value="DciA-like"/>
</dbReference>
<proteinExistence type="predicted"/>
<feature type="compositionally biased region" description="Basic residues" evidence="1">
    <location>
        <begin position="299"/>
        <end position="308"/>
    </location>
</feature>
<feature type="region of interest" description="Disordered" evidence="1">
    <location>
        <begin position="210"/>
        <end position="243"/>
    </location>
</feature>
<keyword evidence="2" id="KW-0614">Plasmid</keyword>
<evidence type="ECO:0000256" key="1">
    <source>
        <dbReference type="SAM" id="MobiDB-lite"/>
    </source>
</evidence>
<keyword evidence="3" id="KW-1185">Reference proteome</keyword>
<dbReference type="Pfam" id="PF05258">
    <property type="entry name" value="DciA"/>
    <property type="match status" value="1"/>
</dbReference>
<dbReference type="PANTHER" id="PTHR36456">
    <property type="entry name" value="UPF0232 PROTEIN SCO3875"/>
    <property type="match status" value="1"/>
</dbReference>
<dbReference type="Proteomes" id="UP001212821">
    <property type="component" value="Plasmid punmamed2"/>
</dbReference>
<dbReference type="EMBL" id="CP115451">
    <property type="protein sequence ID" value="WBP91968.1"/>
    <property type="molecule type" value="Genomic_DNA"/>
</dbReference>
<evidence type="ECO:0000313" key="3">
    <source>
        <dbReference type="Proteomes" id="UP001212821"/>
    </source>
</evidence>
<protein>
    <submittedName>
        <fullName evidence="2">DUF721 domain-containing protein</fullName>
    </submittedName>
</protein>
<reference evidence="2 3" key="1">
    <citation type="submission" date="2022-12" db="EMBL/GenBank/DDBJ databases">
        <title>HUAS 3-15.</title>
        <authorList>
            <person name="Mo P."/>
        </authorList>
    </citation>
    <scope>NUCLEOTIDE SEQUENCE [LARGE SCALE GENOMIC DNA]</scope>
    <source>
        <strain evidence="2 3">HUAS 3-15</strain>
        <plasmid evidence="2 3">punmamed2</plasmid>
    </source>
</reference>